<feature type="compositionally biased region" description="Basic residues" evidence="1">
    <location>
        <begin position="94"/>
        <end position="105"/>
    </location>
</feature>
<feature type="region of interest" description="Disordered" evidence="1">
    <location>
        <begin position="84"/>
        <end position="105"/>
    </location>
</feature>
<protein>
    <submittedName>
        <fullName evidence="2">Uncharacterized protein</fullName>
    </submittedName>
</protein>
<name>A0A3S4S550_MYCAU</name>
<gene>
    <name evidence="2" type="ORF">NCTC10437_03590</name>
</gene>
<evidence type="ECO:0000313" key="2">
    <source>
        <dbReference type="EMBL" id="VEG56577.1"/>
    </source>
</evidence>
<dbReference type="KEGG" id="mauu:NCTC10437_03590"/>
<accession>A0A3S4S550</accession>
<sequence length="105" mass="12061">MEAPSHLVLVSPVDYQRLRRHEKASGCWSFTLHREGGWTRLLVRGSGGPVGHAWFDIPHFVMEQKMMRGIARRAVRTRRQEIAAAMGRHPSNLRSHRARKVAQLN</sequence>
<evidence type="ECO:0000313" key="3">
    <source>
        <dbReference type="Proteomes" id="UP000279306"/>
    </source>
</evidence>
<organism evidence="2 3">
    <name type="scientific">Mycolicibacterium aurum</name>
    <name type="common">Mycobacterium aurum</name>
    <dbReference type="NCBI Taxonomy" id="1791"/>
    <lineage>
        <taxon>Bacteria</taxon>
        <taxon>Bacillati</taxon>
        <taxon>Actinomycetota</taxon>
        <taxon>Actinomycetes</taxon>
        <taxon>Mycobacteriales</taxon>
        <taxon>Mycobacteriaceae</taxon>
        <taxon>Mycolicibacterium</taxon>
    </lineage>
</organism>
<dbReference type="AlphaFoldDB" id="A0A3S4S550"/>
<evidence type="ECO:0000256" key="1">
    <source>
        <dbReference type="SAM" id="MobiDB-lite"/>
    </source>
</evidence>
<dbReference type="EMBL" id="LR134356">
    <property type="protein sequence ID" value="VEG56577.1"/>
    <property type="molecule type" value="Genomic_DNA"/>
</dbReference>
<dbReference type="STRING" id="1791.GCA_001049355_03139"/>
<proteinExistence type="predicted"/>
<reference evidence="2 3" key="1">
    <citation type="submission" date="2018-12" db="EMBL/GenBank/DDBJ databases">
        <authorList>
            <consortium name="Pathogen Informatics"/>
        </authorList>
    </citation>
    <scope>NUCLEOTIDE SEQUENCE [LARGE SCALE GENOMIC DNA]</scope>
    <source>
        <strain evidence="2 3">NCTC10437</strain>
    </source>
</reference>
<dbReference type="Proteomes" id="UP000279306">
    <property type="component" value="Chromosome"/>
</dbReference>
<keyword evidence="3" id="KW-1185">Reference proteome</keyword>